<reference evidence="1 2" key="1">
    <citation type="submission" date="2018-08" db="EMBL/GenBank/DDBJ databases">
        <title>A genome reference for cultivated species of the human gut microbiota.</title>
        <authorList>
            <person name="Zou Y."/>
            <person name="Xue W."/>
            <person name="Luo G."/>
        </authorList>
    </citation>
    <scope>NUCLEOTIDE SEQUENCE [LARGE SCALE GENOMIC DNA]</scope>
    <source>
        <strain evidence="1 2">OF05-12</strain>
    </source>
</reference>
<name>A0A3E5HJI2_BIFPS</name>
<dbReference type="Proteomes" id="UP000261031">
    <property type="component" value="Unassembled WGS sequence"/>
</dbReference>
<evidence type="ECO:0000313" key="1">
    <source>
        <dbReference type="EMBL" id="RGP01973.1"/>
    </source>
</evidence>
<dbReference type="AlphaFoldDB" id="A0A3E5HJI2"/>
<dbReference type="RefSeq" id="WP_117612263.1">
    <property type="nucleotide sequence ID" value="NZ_JAQCPN010000003.1"/>
</dbReference>
<sequence length="88" mass="9781">MKQEYDVIDDETKISVVAGFALNDGTNAICETFIPVALTKTEHLASEQCAIGVHINHQPSSAYKLLAEYLRIMADDLEKEARTRNEQG</sequence>
<gene>
    <name evidence="1" type="ORF">DXA79_08065</name>
</gene>
<proteinExistence type="predicted"/>
<evidence type="ECO:0000313" key="2">
    <source>
        <dbReference type="Proteomes" id="UP000261031"/>
    </source>
</evidence>
<dbReference type="EMBL" id="QSWD01000005">
    <property type="protein sequence ID" value="RGP01973.1"/>
    <property type="molecule type" value="Genomic_DNA"/>
</dbReference>
<protein>
    <submittedName>
        <fullName evidence="1">Uncharacterized protein</fullName>
    </submittedName>
</protein>
<comment type="caution">
    <text evidence="1">The sequence shown here is derived from an EMBL/GenBank/DDBJ whole genome shotgun (WGS) entry which is preliminary data.</text>
</comment>
<organism evidence="1 2">
    <name type="scientific">Bifidobacterium pseudocatenulatum</name>
    <dbReference type="NCBI Taxonomy" id="28026"/>
    <lineage>
        <taxon>Bacteria</taxon>
        <taxon>Bacillati</taxon>
        <taxon>Actinomycetota</taxon>
        <taxon>Actinomycetes</taxon>
        <taxon>Bifidobacteriales</taxon>
        <taxon>Bifidobacteriaceae</taxon>
        <taxon>Bifidobacterium</taxon>
    </lineage>
</organism>
<accession>A0A3E5HJI2</accession>